<evidence type="ECO:0000256" key="5">
    <source>
        <dbReference type="ARBA" id="ARBA00038894"/>
    </source>
</evidence>
<name>A0A501XKB0_9SPHN</name>
<dbReference type="Pfam" id="PF02551">
    <property type="entry name" value="Acyl_CoA_thio"/>
    <property type="match status" value="1"/>
</dbReference>
<keyword evidence="3" id="KW-0378">Hydrolase</keyword>
<feature type="domain" description="Acyl-CoA thioesterase 2 C-terminal" evidence="9">
    <location>
        <begin position="155"/>
        <end position="282"/>
    </location>
</feature>
<sequence length="289" mass="32111">MSTPLSRLVALLDVEEIEVDLYRGANTDAGWERVYGGQVVAQALAAAQRTVPDDRPVHSLHSYFIRPGEPRIPILYKVDRERDGASFTTRRVTAIQHGRAIFSLAASFQIVEPGLSHQDSLPAVKGPDGLLNEAELHTLAGDRVPEPFRTAWAERDRPFEFRSVERHNPFNPKPTEPISHNWFRADGEVPEGQALRAAMFAYATDMTLLDTCILPHGISWTDPKLQSASLDHAIWFHHQPDPSAWHLYDQSSPAASGGRGLNIGKIFRQDGLLVATVVQEGLIRYRNGG</sequence>
<evidence type="ECO:0000313" key="11">
    <source>
        <dbReference type="EMBL" id="TPE61101.1"/>
    </source>
</evidence>
<evidence type="ECO:0000256" key="1">
    <source>
        <dbReference type="ARBA" id="ARBA00006538"/>
    </source>
</evidence>
<dbReference type="EMBL" id="VFSU01000024">
    <property type="protein sequence ID" value="TPE61101.1"/>
    <property type="molecule type" value="Genomic_DNA"/>
</dbReference>
<keyword evidence="12" id="KW-1185">Reference proteome</keyword>
<dbReference type="PANTHER" id="PTHR11066">
    <property type="entry name" value="ACYL-COA THIOESTERASE"/>
    <property type="match status" value="1"/>
</dbReference>
<dbReference type="PANTHER" id="PTHR11066:SF34">
    <property type="entry name" value="ACYL-COENZYME A THIOESTERASE 8"/>
    <property type="match status" value="1"/>
</dbReference>
<evidence type="ECO:0000256" key="6">
    <source>
        <dbReference type="ARBA" id="ARBA00050943"/>
    </source>
</evidence>
<evidence type="ECO:0000256" key="3">
    <source>
        <dbReference type="ARBA" id="ARBA00022801"/>
    </source>
</evidence>
<dbReference type="CDD" id="cd03445">
    <property type="entry name" value="Thioesterase_II_repeat2"/>
    <property type="match status" value="1"/>
</dbReference>
<dbReference type="InterPro" id="IPR042171">
    <property type="entry name" value="Acyl-CoA_hotdog"/>
</dbReference>
<dbReference type="SUPFAM" id="SSF54637">
    <property type="entry name" value="Thioesterase/thiol ester dehydrase-isomerase"/>
    <property type="match status" value="2"/>
</dbReference>
<organism evidence="11 12">
    <name type="scientific">Sandaracinobacter neustonicus</name>
    <dbReference type="NCBI Taxonomy" id="1715348"/>
    <lineage>
        <taxon>Bacteria</taxon>
        <taxon>Pseudomonadati</taxon>
        <taxon>Pseudomonadota</taxon>
        <taxon>Alphaproteobacteria</taxon>
        <taxon>Sphingomonadales</taxon>
        <taxon>Sphingosinicellaceae</taxon>
        <taxon>Sandaracinobacter</taxon>
    </lineage>
</organism>
<comment type="catalytic activity">
    <reaction evidence="6">
        <text>a fatty acyl-CoA + H2O = a fatty acid + CoA + H(+)</text>
        <dbReference type="Rhea" id="RHEA:16781"/>
        <dbReference type="ChEBI" id="CHEBI:15377"/>
        <dbReference type="ChEBI" id="CHEBI:15378"/>
        <dbReference type="ChEBI" id="CHEBI:28868"/>
        <dbReference type="ChEBI" id="CHEBI:57287"/>
        <dbReference type="ChEBI" id="CHEBI:77636"/>
        <dbReference type="EC" id="3.1.2.20"/>
    </reaction>
    <physiologicalReaction direction="left-to-right" evidence="6">
        <dbReference type="Rhea" id="RHEA:16782"/>
    </physiologicalReaction>
</comment>
<dbReference type="CDD" id="cd03444">
    <property type="entry name" value="Thioesterase_II_repeat1"/>
    <property type="match status" value="1"/>
</dbReference>
<evidence type="ECO:0000259" key="9">
    <source>
        <dbReference type="Pfam" id="PF02551"/>
    </source>
</evidence>
<proteinExistence type="inferred from homology"/>
<dbReference type="AlphaFoldDB" id="A0A501XKB0"/>
<evidence type="ECO:0000256" key="2">
    <source>
        <dbReference type="ARBA" id="ARBA00011881"/>
    </source>
</evidence>
<dbReference type="GO" id="GO:0006637">
    <property type="term" value="P:acyl-CoA metabolic process"/>
    <property type="evidence" value="ECO:0007669"/>
    <property type="project" value="InterPro"/>
</dbReference>
<dbReference type="RefSeq" id="WP_140928159.1">
    <property type="nucleotide sequence ID" value="NZ_VFSU01000024.1"/>
</dbReference>
<dbReference type="FunFam" id="2.40.160.210:FF:000001">
    <property type="entry name" value="Acyl-CoA thioesterase II"/>
    <property type="match status" value="1"/>
</dbReference>
<evidence type="ECO:0000256" key="4">
    <source>
        <dbReference type="ARBA" id="ARBA00023098"/>
    </source>
</evidence>
<dbReference type="OrthoDB" id="9781019at2"/>
<reference evidence="11 12" key="1">
    <citation type="submission" date="2019-06" db="EMBL/GenBank/DDBJ databases">
        <authorList>
            <person name="Lee I."/>
            <person name="Jang G.I."/>
            <person name="Hwang C.Y."/>
        </authorList>
    </citation>
    <scope>NUCLEOTIDE SEQUENCE [LARGE SCALE GENOMIC DNA]</scope>
    <source>
        <strain evidence="11 12">PAMC 28131</strain>
    </source>
</reference>
<dbReference type="Gene3D" id="2.40.160.210">
    <property type="entry name" value="Acyl-CoA thioesterase, double hotdog domain"/>
    <property type="match status" value="1"/>
</dbReference>
<accession>A0A501XKB0</accession>
<evidence type="ECO:0000256" key="8">
    <source>
        <dbReference type="ARBA" id="ARBA00079653"/>
    </source>
</evidence>
<dbReference type="InterPro" id="IPR029069">
    <property type="entry name" value="HotDog_dom_sf"/>
</dbReference>
<evidence type="ECO:0000313" key="12">
    <source>
        <dbReference type="Proteomes" id="UP000319897"/>
    </source>
</evidence>
<dbReference type="GO" id="GO:0005829">
    <property type="term" value="C:cytosol"/>
    <property type="evidence" value="ECO:0007669"/>
    <property type="project" value="TreeGrafter"/>
</dbReference>
<evidence type="ECO:0000256" key="7">
    <source>
        <dbReference type="ARBA" id="ARBA00071120"/>
    </source>
</evidence>
<dbReference type="InterPro" id="IPR049449">
    <property type="entry name" value="TesB_ACOT8-like_N"/>
</dbReference>
<evidence type="ECO:0000259" key="10">
    <source>
        <dbReference type="Pfam" id="PF13622"/>
    </source>
</evidence>
<dbReference type="EC" id="3.1.2.20" evidence="5"/>
<dbReference type="GO" id="GO:0047617">
    <property type="term" value="F:fatty acyl-CoA hydrolase activity"/>
    <property type="evidence" value="ECO:0007669"/>
    <property type="project" value="UniProtKB-EC"/>
</dbReference>
<keyword evidence="4" id="KW-0443">Lipid metabolism</keyword>
<dbReference type="InterPro" id="IPR025652">
    <property type="entry name" value="TesB_C"/>
</dbReference>
<comment type="subunit">
    <text evidence="2">Homotetramer.</text>
</comment>
<comment type="caution">
    <text evidence="11">The sequence shown here is derived from an EMBL/GenBank/DDBJ whole genome shotgun (WGS) entry which is preliminary data.</text>
</comment>
<feature type="domain" description="Acyl-CoA thioesterase-like N-terminal HotDog" evidence="10">
    <location>
        <begin position="30"/>
        <end position="109"/>
    </location>
</feature>
<gene>
    <name evidence="11" type="ORF">FJQ54_09400</name>
</gene>
<dbReference type="Proteomes" id="UP000319897">
    <property type="component" value="Unassembled WGS sequence"/>
</dbReference>
<dbReference type="GO" id="GO:0009062">
    <property type="term" value="P:fatty acid catabolic process"/>
    <property type="evidence" value="ECO:0007669"/>
    <property type="project" value="TreeGrafter"/>
</dbReference>
<dbReference type="Pfam" id="PF13622">
    <property type="entry name" value="4HBT_3"/>
    <property type="match status" value="1"/>
</dbReference>
<dbReference type="InterPro" id="IPR003703">
    <property type="entry name" value="Acyl_CoA_thio"/>
</dbReference>
<comment type="similarity">
    <text evidence="1">Belongs to the C/M/P thioester hydrolase family.</text>
</comment>
<protein>
    <recommendedName>
        <fullName evidence="7">Acyl-CoA thioesterase 2</fullName>
        <ecNumber evidence="5">3.1.2.20</ecNumber>
    </recommendedName>
    <alternativeName>
        <fullName evidence="8">Thioesterase II</fullName>
    </alternativeName>
</protein>